<evidence type="ECO:0000313" key="2">
    <source>
        <dbReference type="Proteomes" id="UP000269289"/>
    </source>
</evidence>
<dbReference type="RefSeq" id="WP_122147457.1">
    <property type="nucleotide sequence ID" value="NZ_RFFI01000001.1"/>
</dbReference>
<evidence type="ECO:0000313" key="1">
    <source>
        <dbReference type="EMBL" id="RMI14442.1"/>
    </source>
</evidence>
<dbReference type="EMBL" id="RFFI01000001">
    <property type="protein sequence ID" value="RMI14442.1"/>
    <property type="molecule type" value="Genomic_DNA"/>
</dbReference>
<dbReference type="AlphaFoldDB" id="A0A3M2JKS3"/>
<dbReference type="Proteomes" id="UP000269289">
    <property type="component" value="Unassembled WGS sequence"/>
</dbReference>
<name>A0A3M2JKS3_9CELL</name>
<proteinExistence type="predicted"/>
<evidence type="ECO:0008006" key="3">
    <source>
        <dbReference type="Google" id="ProtNLM"/>
    </source>
</evidence>
<organism evidence="1 2">
    <name type="scientific">Cellulomonas triticagri</name>
    <dbReference type="NCBI Taxonomy" id="2483352"/>
    <lineage>
        <taxon>Bacteria</taxon>
        <taxon>Bacillati</taxon>
        <taxon>Actinomycetota</taxon>
        <taxon>Actinomycetes</taxon>
        <taxon>Micrococcales</taxon>
        <taxon>Cellulomonadaceae</taxon>
        <taxon>Cellulomonas</taxon>
    </lineage>
</organism>
<sequence length="257" mass="26924">MLTETDPRVLAEINLRAVLGALPRLVDLAPDARTLLAGLDRPVTLTFTVLGGSTARFRFARDGITAAPAPGAPGTSARLLLRSPAHLNAVIDGTSQPVPVAGPAGLRFLTGTFTPLSALLSRYLQPSDADLADEAFAAASRELVVHVAVAALVVVANEDRAGRFSAGQMPDGDLDVEAGDDLRYRVRITGHRLRLVPVDGTPARATFRFADLVTAGDVLAGRESALACVGDGRIALSGYIPLVDNASRVLDRVGQYL</sequence>
<comment type="caution">
    <text evidence="1">The sequence shown here is derived from an EMBL/GenBank/DDBJ whole genome shotgun (WGS) entry which is preliminary data.</text>
</comment>
<dbReference type="OrthoDB" id="2081070at2"/>
<keyword evidence="2" id="KW-1185">Reference proteome</keyword>
<reference evidence="1 2" key="1">
    <citation type="submission" date="2018-10" db="EMBL/GenBank/DDBJ databases">
        <title>Isolation, diversity and antifungal activity of actinobacteria from wheat.</title>
        <authorList>
            <person name="Han C."/>
        </authorList>
    </citation>
    <scope>NUCLEOTIDE SEQUENCE [LARGE SCALE GENOMIC DNA]</scope>
    <source>
        <strain evidence="1 2">NEAU-YY56</strain>
    </source>
</reference>
<protein>
    <recommendedName>
        <fullName evidence="3">SCP2 domain-containing protein</fullName>
    </recommendedName>
</protein>
<accession>A0A3M2JKS3</accession>
<gene>
    <name evidence="1" type="ORF">EBM89_00255</name>
</gene>